<protein>
    <submittedName>
        <fullName evidence="2">Carboxypeptidase-like regulatory domain-containing protein</fullName>
    </submittedName>
</protein>
<keyword evidence="2" id="KW-0121">Carboxypeptidase</keyword>
<dbReference type="Pfam" id="PF18939">
    <property type="entry name" value="DUF5686"/>
    <property type="match status" value="1"/>
</dbReference>
<organism evidence="2 3">
    <name type="scientific">Halalkalibaculum roseum</name>
    <dbReference type="NCBI Taxonomy" id="2709311"/>
    <lineage>
        <taxon>Bacteria</taxon>
        <taxon>Pseudomonadati</taxon>
        <taxon>Balneolota</taxon>
        <taxon>Balneolia</taxon>
        <taxon>Balneolales</taxon>
        <taxon>Balneolaceae</taxon>
        <taxon>Halalkalibaculum</taxon>
    </lineage>
</organism>
<dbReference type="RefSeq" id="WP_165138470.1">
    <property type="nucleotide sequence ID" value="NZ_JAALLT010000001.1"/>
</dbReference>
<feature type="signal peptide" evidence="1">
    <location>
        <begin position="1"/>
        <end position="20"/>
    </location>
</feature>
<dbReference type="GO" id="GO:0004180">
    <property type="term" value="F:carboxypeptidase activity"/>
    <property type="evidence" value="ECO:0007669"/>
    <property type="project" value="UniProtKB-KW"/>
</dbReference>
<dbReference type="SUPFAM" id="SSF49464">
    <property type="entry name" value="Carboxypeptidase regulatory domain-like"/>
    <property type="match status" value="1"/>
</dbReference>
<dbReference type="InterPro" id="IPR008969">
    <property type="entry name" value="CarboxyPept-like_regulatory"/>
</dbReference>
<feature type="chain" id="PRO_5026799713" evidence="1">
    <location>
        <begin position="21"/>
        <end position="798"/>
    </location>
</feature>
<keyword evidence="3" id="KW-1185">Reference proteome</keyword>
<accession>A0A6M1SRC1</accession>
<comment type="caution">
    <text evidence="2">The sequence shown here is derived from an EMBL/GenBank/DDBJ whole genome shotgun (WGS) entry which is preliminary data.</text>
</comment>
<proteinExistence type="predicted"/>
<reference evidence="2 3" key="1">
    <citation type="submission" date="2020-02" db="EMBL/GenBank/DDBJ databases">
        <title>Balneolaceae bacterium YR4-1, complete genome.</title>
        <authorList>
            <person name="Li Y."/>
            <person name="Wu S."/>
        </authorList>
    </citation>
    <scope>NUCLEOTIDE SEQUENCE [LARGE SCALE GENOMIC DNA]</scope>
    <source>
        <strain evidence="2 3">YR4-1</strain>
    </source>
</reference>
<keyword evidence="2" id="KW-0645">Protease</keyword>
<dbReference type="AlphaFoldDB" id="A0A6M1SRC1"/>
<dbReference type="InterPro" id="IPR043741">
    <property type="entry name" value="DUF5686"/>
</dbReference>
<evidence type="ECO:0000256" key="1">
    <source>
        <dbReference type="SAM" id="SignalP"/>
    </source>
</evidence>
<sequence length="798" mass="90275">MLRIVTVFLFSLCFLFTNNAVGQVTINGTIYDAGTGETLPSANISIENTYRGTISNRSGAYSLTIPDSLLPATVVVRYIGFESARRVIDANSSNSQDFRLKPSVTEMEAITVTDEDPAIRIMRQVLKRKQEWRKKLKTYRAEAYTRQTVSNDTSIVMITESVSTAFWDKEKGHREVLKSRKQTANMDAADNFAGVSYLPNFYDDNIEIAGFDVVGVTHPDALKFYDFKLIDQTTLDDQTVFEIEVRPARKLQPLFNGTIYVLDGAYALLEVSLQPNEVVDFPQPIKEFNSYYEQQFNNYGQDFWLPADMRINGEIKIKMVGLEFPLIQFRQLSRITDYEVNVSLPDSLYEDEDLFAVDSTTINSDSLFIRNINTVPLSDDEQEAYATLDSTATLEKAFKPSGFLARFVEDDEESDEFTGSFLSGIPGSINPVIRYNRVDELHAGLKYSVNPIDKLELRFSGGYSTGYEEWGYGAGFTYELYDKDLISQSVGFDYKADTRQRYESQVYSPLMMTVSNLLGYENYYDYYRNEGYRAFTELDFSRADLSAVIGYNSEEHSSLNTTTAYDILGRDNTPRVNPAIPEGRLHSLDIKAGYNLGESYNLGVTGLKRAGIYIEYSDDWLGSDFDFTRYTAGIDWSFNTFYKRRFLPNTLDLKLSAGTFSGTLPPQRYGITDVSKGIVSFFGALKTQRFQPYEGEQFLSLSAEHNFRTVPFEFLGIRPLVEREIGIIVFGGVGKTWVSDERRQALESSFGYSPNTTDGAHVEAGVSLNKVLGLFRIDFAQRLDEPAFLITLGVARLF</sequence>
<dbReference type="Pfam" id="PF13715">
    <property type="entry name" value="CarbopepD_reg_2"/>
    <property type="match status" value="1"/>
</dbReference>
<keyword evidence="1" id="KW-0732">Signal</keyword>
<dbReference type="Gene3D" id="2.60.40.1120">
    <property type="entry name" value="Carboxypeptidase-like, regulatory domain"/>
    <property type="match status" value="1"/>
</dbReference>
<gene>
    <name evidence="2" type="ORF">G3570_01500</name>
</gene>
<dbReference type="Proteomes" id="UP000473278">
    <property type="component" value="Unassembled WGS sequence"/>
</dbReference>
<dbReference type="EMBL" id="JAALLT010000001">
    <property type="protein sequence ID" value="NGP75292.1"/>
    <property type="molecule type" value="Genomic_DNA"/>
</dbReference>
<name>A0A6M1SRC1_9BACT</name>
<evidence type="ECO:0000313" key="3">
    <source>
        <dbReference type="Proteomes" id="UP000473278"/>
    </source>
</evidence>
<keyword evidence="2" id="KW-0378">Hydrolase</keyword>
<evidence type="ECO:0000313" key="2">
    <source>
        <dbReference type="EMBL" id="NGP75292.1"/>
    </source>
</evidence>